<dbReference type="SUPFAM" id="SSF46689">
    <property type="entry name" value="Homeodomain-like"/>
    <property type="match status" value="1"/>
</dbReference>
<keyword evidence="3" id="KW-0804">Transcription</keyword>
<dbReference type="PROSITE" id="PS50977">
    <property type="entry name" value="HTH_TETR_2"/>
    <property type="match status" value="1"/>
</dbReference>
<dbReference type="InterPro" id="IPR050109">
    <property type="entry name" value="HTH-type_TetR-like_transc_reg"/>
</dbReference>
<dbReference type="InterPro" id="IPR001647">
    <property type="entry name" value="HTH_TetR"/>
</dbReference>
<name>A0ABW6RDE4_9ACTN</name>
<evidence type="ECO:0000256" key="2">
    <source>
        <dbReference type="ARBA" id="ARBA00023125"/>
    </source>
</evidence>
<evidence type="ECO:0000256" key="1">
    <source>
        <dbReference type="ARBA" id="ARBA00023015"/>
    </source>
</evidence>
<keyword evidence="1" id="KW-0805">Transcription regulation</keyword>
<dbReference type="InterPro" id="IPR009057">
    <property type="entry name" value="Homeodomain-like_sf"/>
</dbReference>
<comment type="caution">
    <text evidence="6">The sequence shown here is derived from an EMBL/GenBank/DDBJ whole genome shotgun (WGS) entry which is preliminary data.</text>
</comment>
<evidence type="ECO:0000259" key="5">
    <source>
        <dbReference type="PROSITE" id="PS50977"/>
    </source>
</evidence>
<dbReference type="Proteomes" id="UP001601976">
    <property type="component" value="Unassembled WGS sequence"/>
</dbReference>
<keyword evidence="7" id="KW-1185">Reference proteome</keyword>
<organism evidence="6 7">
    <name type="scientific">Streptomyces flavidovirens</name>
    <dbReference type="NCBI Taxonomy" id="67298"/>
    <lineage>
        <taxon>Bacteria</taxon>
        <taxon>Bacillati</taxon>
        <taxon>Actinomycetota</taxon>
        <taxon>Actinomycetes</taxon>
        <taxon>Kitasatosporales</taxon>
        <taxon>Streptomycetaceae</taxon>
        <taxon>Streptomyces</taxon>
    </lineage>
</organism>
<proteinExistence type="predicted"/>
<sequence>MAQQQRSVLTRRALLDAAAREIGEHGPSGAAMHRIAWAAEVSMGALTFHFPTKDRLVAELVELGLSRIAEKVQEVAELPASPLRRARMLLFTLMELLHRDAVVRAAARLTEELPGVDGWAQSWLPVAREMFQHAEENGQLRNGVTPEAVTEMALYIVSGAEVRARSHELHREDMAAARTRFTQVCDLLLYGISAVQPTGPA</sequence>
<gene>
    <name evidence="6" type="ORF">ACFYWW_12460</name>
</gene>
<evidence type="ECO:0000256" key="3">
    <source>
        <dbReference type="ARBA" id="ARBA00023163"/>
    </source>
</evidence>
<dbReference type="PANTHER" id="PTHR30055">
    <property type="entry name" value="HTH-TYPE TRANSCRIPTIONAL REGULATOR RUTR"/>
    <property type="match status" value="1"/>
</dbReference>
<evidence type="ECO:0000313" key="7">
    <source>
        <dbReference type="Proteomes" id="UP001601976"/>
    </source>
</evidence>
<evidence type="ECO:0000256" key="4">
    <source>
        <dbReference type="PROSITE-ProRule" id="PRU00335"/>
    </source>
</evidence>
<protein>
    <submittedName>
        <fullName evidence="6">TetR family transcriptional regulator</fullName>
    </submittedName>
</protein>
<feature type="DNA-binding region" description="H-T-H motif" evidence="4">
    <location>
        <begin position="31"/>
        <end position="50"/>
    </location>
</feature>
<dbReference type="PANTHER" id="PTHR30055:SF234">
    <property type="entry name" value="HTH-TYPE TRANSCRIPTIONAL REGULATOR BETI"/>
    <property type="match status" value="1"/>
</dbReference>
<dbReference type="RefSeq" id="WP_355712289.1">
    <property type="nucleotide sequence ID" value="NZ_JBEXNP010000001.1"/>
</dbReference>
<keyword evidence="2 4" id="KW-0238">DNA-binding</keyword>
<dbReference type="SUPFAM" id="SSF48498">
    <property type="entry name" value="Tetracyclin repressor-like, C-terminal domain"/>
    <property type="match status" value="1"/>
</dbReference>
<dbReference type="EMBL" id="JBIAPK010000003">
    <property type="protein sequence ID" value="MFF3339526.1"/>
    <property type="molecule type" value="Genomic_DNA"/>
</dbReference>
<reference evidence="6 7" key="1">
    <citation type="submission" date="2024-10" db="EMBL/GenBank/DDBJ databases">
        <title>The Natural Products Discovery Center: Release of the First 8490 Sequenced Strains for Exploring Actinobacteria Biosynthetic Diversity.</title>
        <authorList>
            <person name="Kalkreuter E."/>
            <person name="Kautsar S.A."/>
            <person name="Yang D."/>
            <person name="Bader C.D."/>
            <person name="Teijaro C.N."/>
            <person name="Fluegel L."/>
            <person name="Davis C.M."/>
            <person name="Simpson J.R."/>
            <person name="Lauterbach L."/>
            <person name="Steele A.D."/>
            <person name="Gui C."/>
            <person name="Meng S."/>
            <person name="Li G."/>
            <person name="Viehrig K."/>
            <person name="Ye F."/>
            <person name="Su P."/>
            <person name="Kiefer A.F."/>
            <person name="Nichols A."/>
            <person name="Cepeda A.J."/>
            <person name="Yan W."/>
            <person name="Fan B."/>
            <person name="Jiang Y."/>
            <person name="Adhikari A."/>
            <person name="Zheng C.-J."/>
            <person name="Schuster L."/>
            <person name="Cowan T.M."/>
            <person name="Smanski M.J."/>
            <person name="Chevrette M.G."/>
            <person name="De Carvalho L.P.S."/>
            <person name="Shen B."/>
        </authorList>
    </citation>
    <scope>NUCLEOTIDE SEQUENCE [LARGE SCALE GENOMIC DNA]</scope>
    <source>
        <strain evidence="6 7">NPDC003029</strain>
    </source>
</reference>
<dbReference type="Pfam" id="PF00440">
    <property type="entry name" value="TetR_N"/>
    <property type="match status" value="1"/>
</dbReference>
<evidence type="ECO:0000313" key="6">
    <source>
        <dbReference type="EMBL" id="MFF3339526.1"/>
    </source>
</evidence>
<dbReference type="InterPro" id="IPR036271">
    <property type="entry name" value="Tet_transcr_reg_TetR-rel_C_sf"/>
</dbReference>
<dbReference type="Gene3D" id="1.10.357.10">
    <property type="entry name" value="Tetracycline Repressor, domain 2"/>
    <property type="match status" value="1"/>
</dbReference>
<feature type="domain" description="HTH tetR-type" evidence="5">
    <location>
        <begin position="8"/>
        <end position="68"/>
    </location>
</feature>
<accession>A0ABW6RDE4</accession>